<dbReference type="NCBIfam" id="NF008727">
    <property type="entry name" value="PRK11730.1"/>
    <property type="match status" value="1"/>
</dbReference>
<evidence type="ECO:0000259" key="15">
    <source>
        <dbReference type="Pfam" id="PF00725"/>
    </source>
</evidence>
<dbReference type="PROSITE" id="PS00067">
    <property type="entry name" value="3HCDH"/>
    <property type="match status" value="1"/>
</dbReference>
<dbReference type="PATRIC" id="fig|1513271.3.peg.3441"/>
<dbReference type="SUPFAM" id="SSF48179">
    <property type="entry name" value="6-phosphogluconate dehydrogenase C-terminal domain-like"/>
    <property type="match status" value="2"/>
</dbReference>
<keyword evidence="7 17" id="KW-0560">Oxidoreductase</keyword>
<proteinExistence type="inferred from homology"/>
<comment type="similarity">
    <text evidence="14">Belongs to the enoyl-CoA hydratase/isomerase family.</text>
</comment>
<organism evidence="17 18">
    <name type="scientific">Catenovulum maritimum</name>
    <dbReference type="NCBI Taxonomy" id="1513271"/>
    <lineage>
        <taxon>Bacteria</taxon>
        <taxon>Pseudomonadati</taxon>
        <taxon>Pseudomonadota</taxon>
        <taxon>Gammaproteobacteria</taxon>
        <taxon>Alteromonadales</taxon>
        <taxon>Alteromonadaceae</taxon>
        <taxon>Catenovulum</taxon>
    </lineage>
</organism>
<dbReference type="SUPFAM" id="SSF51735">
    <property type="entry name" value="NAD(P)-binding Rossmann-fold domains"/>
    <property type="match status" value="1"/>
</dbReference>
<dbReference type="InterPro" id="IPR006180">
    <property type="entry name" value="3-OHacyl-CoA_DH_CS"/>
</dbReference>
<dbReference type="GO" id="GO:0006635">
    <property type="term" value="P:fatty acid beta-oxidation"/>
    <property type="evidence" value="ECO:0007669"/>
    <property type="project" value="UniProtKB-UniPathway"/>
</dbReference>
<keyword evidence="6" id="KW-0442">Lipid degradation</keyword>
<dbReference type="Gene3D" id="3.40.50.720">
    <property type="entry name" value="NAD(P)-binding Rossmann-like Domain"/>
    <property type="match status" value="1"/>
</dbReference>
<dbReference type="EC" id="4.2.1.17" evidence="4"/>
<dbReference type="GO" id="GO:0008692">
    <property type="term" value="F:3-hydroxybutyryl-CoA epimerase activity"/>
    <property type="evidence" value="ECO:0007669"/>
    <property type="project" value="InterPro"/>
</dbReference>
<dbReference type="RefSeq" id="WP_048695107.1">
    <property type="nucleotide sequence ID" value="NZ_KQ130506.1"/>
</dbReference>
<gene>
    <name evidence="17" type="primary">fadB</name>
    <name evidence="17" type="ORF">XM47_16730</name>
</gene>
<evidence type="ECO:0000256" key="14">
    <source>
        <dbReference type="RuleBase" id="RU003707"/>
    </source>
</evidence>
<comment type="similarity">
    <text evidence="2">In the central section; belongs to the 3-hydroxyacyl-CoA dehydrogenase family.</text>
</comment>
<protein>
    <recommendedName>
        <fullName evidence="4">enoyl-CoA hydratase</fullName>
        <ecNumber evidence="4">4.2.1.17</ecNumber>
    </recommendedName>
</protein>
<keyword evidence="8" id="KW-0520">NAD</keyword>
<feature type="domain" description="3-hydroxyacyl-CoA dehydrogenase C-terminal" evidence="15">
    <location>
        <begin position="496"/>
        <end position="592"/>
    </location>
</feature>
<dbReference type="UniPathway" id="UPA00659"/>
<evidence type="ECO:0000256" key="7">
    <source>
        <dbReference type="ARBA" id="ARBA00023002"/>
    </source>
</evidence>
<dbReference type="EMBL" id="LAZL01000035">
    <property type="protein sequence ID" value="KMT63957.1"/>
    <property type="molecule type" value="Genomic_DNA"/>
</dbReference>
<dbReference type="AlphaFoldDB" id="A0A0J8GM94"/>
<dbReference type="GO" id="GO:0016509">
    <property type="term" value="F:long-chain (3S)-3-hydroxyacyl-CoA dehydrogenase (NAD+) activity"/>
    <property type="evidence" value="ECO:0007669"/>
    <property type="project" value="TreeGrafter"/>
</dbReference>
<keyword evidence="11 17" id="KW-0456">Lyase</keyword>
<dbReference type="Gene3D" id="1.10.1040.50">
    <property type="match status" value="1"/>
</dbReference>
<feature type="domain" description="3-hydroxyacyl-CoA dehydrogenase NAD binding" evidence="16">
    <location>
        <begin position="316"/>
        <end position="494"/>
    </location>
</feature>
<dbReference type="Gene3D" id="3.90.226.10">
    <property type="entry name" value="2-enoyl-CoA Hydratase, Chain A, domain 1"/>
    <property type="match status" value="1"/>
</dbReference>
<dbReference type="STRING" id="1513271.XM47_16730"/>
<dbReference type="InterPro" id="IPR012799">
    <property type="entry name" value="FadB"/>
</dbReference>
<evidence type="ECO:0000256" key="5">
    <source>
        <dbReference type="ARBA" id="ARBA00022832"/>
    </source>
</evidence>
<accession>A0A0J8GM94</accession>
<evidence type="ECO:0000256" key="1">
    <source>
        <dbReference type="ARBA" id="ARBA00005005"/>
    </source>
</evidence>
<evidence type="ECO:0000256" key="13">
    <source>
        <dbReference type="ARBA" id="ARBA00049556"/>
    </source>
</evidence>
<dbReference type="InterPro" id="IPR006176">
    <property type="entry name" value="3-OHacyl-CoA_DH_NAD-bd"/>
</dbReference>
<dbReference type="InterPro" id="IPR006108">
    <property type="entry name" value="3HC_DH_C"/>
</dbReference>
<dbReference type="PANTHER" id="PTHR43612:SF3">
    <property type="entry name" value="TRIFUNCTIONAL ENZYME SUBUNIT ALPHA, MITOCHONDRIAL"/>
    <property type="match status" value="1"/>
</dbReference>
<sequence length="714" mass="78664">MLYEGKNIQLVQQENGLVELIIDCHGSVNKFDKETLEEFNQAIITAQSTSGLRGLLLTSNKTAFLVGADITEFIAKFALPEAELASWIKYATDIFDRLEDLPFPTVSVITGFALGGGCETILATDYRISDDTAVIGLPEVKLGIMPGFGGTVRMSRLIGADNAMKLITTGKNTTAAECLKLGIVDAVVSKDKLKQSALETLIQAADGEFDWQQKRNQKLKPLKLNQNESLMCFSLAKAMVFQTAGKHYPAPMMAVSTIEQGARHNRPQAMEIENKNFVHLSKTSQAKALVGLFLADQCIKSKVKKLVVTPQEINNAAVLGAGIMGGGIAYQSACKNIAITLKDINQEALDLGMSHACNLLEKQVARGKITAAQMGKIICKINPSLDYASLNNADIIVEAVVENPNVKSQVLAEVEKHVNSNCVITTNTSTISIDLLAESLDRKDKFCGMHFFNPVHRMPLVEIIRSKYSSEDTINKVVQYSLAMGKSPIIVNDCPGFFVNRVLFPYLAAFNQLLVDGADFIQIDKVMEQEFGWPMGPAYLLDVVGLDTAYHAQRVMASGYPHRMPLAETNIIHELFEQNNLGQKTNSGFYLYSKDKKGKVQKTPNLDLISRLEQHGSKHFSSEEIIQRLMIPMINETILCLEENIISSAEEADMALIYGLGFPAFRGGVFRYIETLGLAELVKQADTYSKLGPCYQLTPNLRSKSETNKYYLAN</sequence>
<evidence type="ECO:0000256" key="8">
    <source>
        <dbReference type="ARBA" id="ARBA00023027"/>
    </source>
</evidence>
<keyword evidence="18" id="KW-1185">Reference proteome</keyword>
<dbReference type="InterPro" id="IPR036291">
    <property type="entry name" value="NAD(P)-bd_dom_sf"/>
</dbReference>
<evidence type="ECO:0000256" key="6">
    <source>
        <dbReference type="ARBA" id="ARBA00022963"/>
    </source>
</evidence>
<evidence type="ECO:0000256" key="10">
    <source>
        <dbReference type="ARBA" id="ARBA00023235"/>
    </source>
</evidence>
<evidence type="ECO:0000256" key="12">
    <source>
        <dbReference type="ARBA" id="ARBA00023268"/>
    </source>
</evidence>
<evidence type="ECO:0000256" key="4">
    <source>
        <dbReference type="ARBA" id="ARBA00012076"/>
    </source>
</evidence>
<dbReference type="Pfam" id="PF02737">
    <property type="entry name" value="3HCDH_N"/>
    <property type="match status" value="1"/>
</dbReference>
<dbReference type="InterPro" id="IPR018376">
    <property type="entry name" value="Enoyl-CoA_hyd/isom_CS"/>
</dbReference>
<comment type="caution">
    <text evidence="17">The sequence shown here is derived from an EMBL/GenBank/DDBJ whole genome shotgun (WGS) entry which is preliminary data.</text>
</comment>
<evidence type="ECO:0000259" key="16">
    <source>
        <dbReference type="Pfam" id="PF02737"/>
    </source>
</evidence>
<dbReference type="GO" id="GO:0004165">
    <property type="term" value="F:delta(3)-delta(2)-enoyl-CoA isomerase activity"/>
    <property type="evidence" value="ECO:0007669"/>
    <property type="project" value="InterPro"/>
</dbReference>
<dbReference type="GO" id="GO:0004300">
    <property type="term" value="F:enoyl-CoA hydratase activity"/>
    <property type="evidence" value="ECO:0007669"/>
    <property type="project" value="UniProtKB-EC"/>
</dbReference>
<dbReference type="GO" id="GO:0036125">
    <property type="term" value="C:fatty acid beta-oxidation multienzyme complex"/>
    <property type="evidence" value="ECO:0007669"/>
    <property type="project" value="InterPro"/>
</dbReference>
<keyword evidence="10 17" id="KW-0413">Isomerase</keyword>
<evidence type="ECO:0000256" key="11">
    <source>
        <dbReference type="ARBA" id="ARBA00023239"/>
    </source>
</evidence>
<dbReference type="InterPro" id="IPR001753">
    <property type="entry name" value="Enoyl-CoA_hydra/iso"/>
</dbReference>
<dbReference type="InterPro" id="IPR050136">
    <property type="entry name" value="FA_oxidation_alpha_subunit"/>
</dbReference>
<keyword evidence="5" id="KW-0276">Fatty acid metabolism</keyword>
<evidence type="ECO:0000256" key="9">
    <source>
        <dbReference type="ARBA" id="ARBA00023098"/>
    </source>
</evidence>
<evidence type="ECO:0000313" key="17">
    <source>
        <dbReference type="EMBL" id="KMT63957.1"/>
    </source>
</evidence>
<dbReference type="NCBIfam" id="TIGR02437">
    <property type="entry name" value="FadB"/>
    <property type="match status" value="1"/>
</dbReference>
<dbReference type="FunFam" id="3.40.50.720:FF:000009">
    <property type="entry name" value="Fatty oxidation complex, alpha subunit"/>
    <property type="match status" value="1"/>
</dbReference>
<dbReference type="SUPFAM" id="SSF52096">
    <property type="entry name" value="ClpP/crotonase"/>
    <property type="match status" value="1"/>
</dbReference>
<keyword evidence="12" id="KW-0511">Multifunctional enzyme</keyword>
<reference evidence="17 18" key="1">
    <citation type="submission" date="2015-04" db="EMBL/GenBank/DDBJ databases">
        <title>Draft Genome Sequence of the Novel Agar-Digesting Marine Bacterium Q1.</title>
        <authorList>
            <person name="Li Y."/>
            <person name="Li D."/>
            <person name="Chen G."/>
            <person name="Du Z."/>
        </authorList>
    </citation>
    <scope>NUCLEOTIDE SEQUENCE [LARGE SCALE GENOMIC DNA]</scope>
    <source>
        <strain evidence="17 18">Q1</strain>
    </source>
</reference>
<dbReference type="Pfam" id="PF00725">
    <property type="entry name" value="3HCDH"/>
    <property type="match status" value="1"/>
</dbReference>
<dbReference type="GO" id="GO:0070403">
    <property type="term" value="F:NAD+ binding"/>
    <property type="evidence" value="ECO:0007669"/>
    <property type="project" value="InterPro"/>
</dbReference>
<dbReference type="PANTHER" id="PTHR43612">
    <property type="entry name" value="TRIFUNCTIONAL ENZYME SUBUNIT ALPHA"/>
    <property type="match status" value="1"/>
</dbReference>
<comment type="similarity">
    <text evidence="3">In the N-terminal section; belongs to the enoyl-CoA hydratase/isomerase family.</text>
</comment>
<comment type="pathway">
    <text evidence="1">Lipid metabolism; fatty acid beta-oxidation.</text>
</comment>
<dbReference type="OrthoDB" id="5389341at2"/>
<evidence type="ECO:0000313" key="18">
    <source>
        <dbReference type="Proteomes" id="UP000037600"/>
    </source>
</evidence>
<keyword evidence="9" id="KW-0443">Lipid metabolism</keyword>
<dbReference type="CDD" id="cd06558">
    <property type="entry name" value="crotonase-like"/>
    <property type="match status" value="1"/>
</dbReference>
<dbReference type="Proteomes" id="UP000037600">
    <property type="component" value="Unassembled WGS sequence"/>
</dbReference>
<dbReference type="InterPro" id="IPR029045">
    <property type="entry name" value="ClpP/crotonase-like_dom_sf"/>
</dbReference>
<dbReference type="Pfam" id="PF00378">
    <property type="entry name" value="ECH_1"/>
    <property type="match status" value="1"/>
</dbReference>
<dbReference type="PROSITE" id="PS00166">
    <property type="entry name" value="ENOYL_COA_HYDRATASE"/>
    <property type="match status" value="1"/>
</dbReference>
<evidence type="ECO:0000256" key="3">
    <source>
        <dbReference type="ARBA" id="ARBA00008750"/>
    </source>
</evidence>
<comment type="catalytic activity">
    <reaction evidence="13">
        <text>a (3S)-3-hydroxyacyl-CoA + NAD(+) = a 3-oxoacyl-CoA + NADH + H(+)</text>
        <dbReference type="Rhea" id="RHEA:22432"/>
        <dbReference type="ChEBI" id="CHEBI:15378"/>
        <dbReference type="ChEBI" id="CHEBI:57318"/>
        <dbReference type="ChEBI" id="CHEBI:57540"/>
        <dbReference type="ChEBI" id="CHEBI:57945"/>
        <dbReference type="ChEBI" id="CHEBI:90726"/>
        <dbReference type="EC" id="1.1.1.35"/>
    </reaction>
</comment>
<name>A0A0J8GM94_9ALTE</name>
<evidence type="ECO:0000256" key="2">
    <source>
        <dbReference type="ARBA" id="ARBA00007005"/>
    </source>
</evidence>
<dbReference type="InterPro" id="IPR008927">
    <property type="entry name" value="6-PGluconate_DH-like_C_sf"/>
</dbReference>